<dbReference type="Pfam" id="PF16980">
    <property type="entry name" value="CitMHS_2"/>
    <property type="match status" value="1"/>
</dbReference>
<keyword evidence="3" id="KW-1185">Reference proteome</keyword>
<dbReference type="InterPro" id="IPR031566">
    <property type="entry name" value="CitMHS_2"/>
</dbReference>
<evidence type="ECO:0000313" key="3">
    <source>
        <dbReference type="Proteomes" id="UP000548582"/>
    </source>
</evidence>
<reference evidence="2 3" key="1">
    <citation type="submission" date="2020-03" db="EMBL/GenBank/DDBJ databases">
        <authorList>
            <person name="Sun Q."/>
        </authorList>
    </citation>
    <scope>NUCLEOTIDE SEQUENCE [LARGE SCALE GENOMIC DNA]</scope>
    <source>
        <strain evidence="2 3">JC162</strain>
    </source>
</reference>
<feature type="transmembrane region" description="Helical" evidence="1">
    <location>
        <begin position="245"/>
        <end position="263"/>
    </location>
</feature>
<keyword evidence="1" id="KW-0472">Membrane</keyword>
<comment type="caution">
    <text evidence="2">The sequence shown here is derived from an EMBL/GenBank/DDBJ whole genome shotgun (WGS) entry which is preliminary data.</text>
</comment>
<name>A0A848EDF2_9PROT</name>
<protein>
    <submittedName>
        <fullName evidence="2">Sodium:proton antiporter</fullName>
    </submittedName>
</protein>
<proteinExistence type="predicted"/>
<feature type="transmembrane region" description="Helical" evidence="1">
    <location>
        <begin position="160"/>
        <end position="179"/>
    </location>
</feature>
<keyword evidence="1" id="KW-1133">Transmembrane helix</keyword>
<evidence type="ECO:0000256" key="1">
    <source>
        <dbReference type="SAM" id="Phobius"/>
    </source>
</evidence>
<feature type="transmembrane region" description="Helical" evidence="1">
    <location>
        <begin position="199"/>
        <end position="218"/>
    </location>
</feature>
<feature type="transmembrane region" description="Helical" evidence="1">
    <location>
        <begin position="437"/>
        <end position="459"/>
    </location>
</feature>
<dbReference type="EMBL" id="JABBKX010000004">
    <property type="protein sequence ID" value="NMJ42521.1"/>
    <property type="molecule type" value="Genomic_DNA"/>
</dbReference>
<feature type="transmembrane region" description="Helical" evidence="1">
    <location>
        <begin position="275"/>
        <end position="294"/>
    </location>
</feature>
<organism evidence="2 3">
    <name type="scientific">Neoroseomonas marina</name>
    <dbReference type="NCBI Taxonomy" id="1232220"/>
    <lineage>
        <taxon>Bacteria</taxon>
        <taxon>Pseudomonadati</taxon>
        <taxon>Pseudomonadota</taxon>
        <taxon>Alphaproteobacteria</taxon>
        <taxon>Acetobacterales</taxon>
        <taxon>Acetobacteraceae</taxon>
        <taxon>Neoroseomonas</taxon>
    </lineage>
</organism>
<feature type="transmembrane region" description="Helical" evidence="1">
    <location>
        <begin position="306"/>
        <end position="333"/>
    </location>
</feature>
<feature type="transmembrane region" description="Helical" evidence="1">
    <location>
        <begin position="26"/>
        <end position="46"/>
    </location>
</feature>
<gene>
    <name evidence="2" type="ORF">GWK16_14840</name>
</gene>
<feature type="transmembrane region" description="Helical" evidence="1">
    <location>
        <begin position="121"/>
        <end position="148"/>
    </location>
</feature>
<keyword evidence="1" id="KW-0812">Transmembrane</keyword>
<feature type="transmembrane region" description="Helical" evidence="1">
    <location>
        <begin position="396"/>
        <end position="417"/>
    </location>
</feature>
<sequence length="460" mass="48572">MAGSALLIGGAAPAAAAGVSGADLSLAWGIPFVGMLLSIALMPLLAGHLWHHHYGKIAAGWAVLLIAPFAVAFGPETAASEVWHIVLQEYVPFIALLLALYVTGGGVLLKGTLIGTPAVNTALLALGTVIASLMGTTGASMLLIRPVLRANAFRRRKTHTFVFFIFLVSNIGGSLTPLGDPPLYLGFLKGVSFFWTTTHLFAEFLTCAVLLLGIYYVLDSWAWSKEKAAVPDTGAREPLRVEGTVNLGLIGLVVVTVLLQGYWQPGEVTILGQHIGAERLVGIAVFVTIAYVSMKLTPASLREENGFAWGAILEVAKLFAAIFVTMAPVLAILRAGPDGAAGPLVALTSDAAGQPIPAVYFWLSGVLSSFLDNAPTYLVFFNLAGGDPAYLMTHGALTLVAISCGAVFMGANSYIGNAPNFMVKAIVEENGERMPSFFGYCAWALVFLVPLFILITLIFF</sequence>
<evidence type="ECO:0000313" key="2">
    <source>
        <dbReference type="EMBL" id="NMJ42521.1"/>
    </source>
</evidence>
<dbReference type="AlphaFoldDB" id="A0A848EDF2"/>
<feature type="transmembrane region" description="Helical" evidence="1">
    <location>
        <begin position="90"/>
        <end position="109"/>
    </location>
</feature>
<dbReference type="Proteomes" id="UP000548582">
    <property type="component" value="Unassembled WGS sequence"/>
</dbReference>
<accession>A0A848EDF2</accession>